<protein>
    <submittedName>
        <fullName evidence="2">GNAT family N-acetyltransferase</fullName>
    </submittedName>
</protein>
<feature type="domain" description="N-acetyltransferase" evidence="1">
    <location>
        <begin position="3"/>
        <end position="191"/>
    </location>
</feature>
<proteinExistence type="predicted"/>
<evidence type="ECO:0000313" key="3">
    <source>
        <dbReference type="Proteomes" id="UP000221168"/>
    </source>
</evidence>
<dbReference type="PROSITE" id="PS51186">
    <property type="entry name" value="GNAT"/>
    <property type="match status" value="1"/>
</dbReference>
<organism evidence="2 3">
    <name type="scientific">Zhengella mangrovi</name>
    <dbReference type="NCBI Taxonomy" id="1982044"/>
    <lineage>
        <taxon>Bacteria</taxon>
        <taxon>Pseudomonadati</taxon>
        <taxon>Pseudomonadota</taxon>
        <taxon>Alphaproteobacteria</taxon>
        <taxon>Hyphomicrobiales</taxon>
        <taxon>Notoacmeibacteraceae</taxon>
        <taxon>Zhengella</taxon>
    </lineage>
</organism>
<dbReference type="RefSeq" id="WP_099304667.1">
    <property type="nucleotide sequence ID" value="NZ_PDVP01000002.1"/>
</dbReference>
<dbReference type="Gene3D" id="3.40.630.30">
    <property type="match status" value="1"/>
</dbReference>
<keyword evidence="3" id="KW-1185">Reference proteome</keyword>
<evidence type="ECO:0000313" key="2">
    <source>
        <dbReference type="EMBL" id="PHP68129.1"/>
    </source>
</evidence>
<dbReference type="AlphaFoldDB" id="A0A2G1QRL6"/>
<sequence length="191" mass="21145">MTLDIHPLCPDRWDDLATLFGPQGACFGCWCTYFRLPPKERNAMNHEQRRDHMFQRVKKGPAPGLLGYLDGEPVAWMQVGPRADVPQWNNANRVCAPLPDAPAEDRTVWAVSCFFFKSSVRGQGFSHAMVRAAIAHARAGGARCLEACPMDRAKQARSPGLFVGSTGVFLKAGFIEVARRKPGRPLLRLAL</sequence>
<evidence type="ECO:0000259" key="1">
    <source>
        <dbReference type="PROSITE" id="PS51186"/>
    </source>
</evidence>
<dbReference type="GO" id="GO:0016747">
    <property type="term" value="F:acyltransferase activity, transferring groups other than amino-acyl groups"/>
    <property type="evidence" value="ECO:0007669"/>
    <property type="project" value="InterPro"/>
</dbReference>
<dbReference type="SUPFAM" id="SSF55729">
    <property type="entry name" value="Acyl-CoA N-acyltransferases (Nat)"/>
    <property type="match status" value="1"/>
</dbReference>
<dbReference type="EMBL" id="PDVP01000002">
    <property type="protein sequence ID" value="PHP68129.1"/>
    <property type="molecule type" value="Genomic_DNA"/>
</dbReference>
<accession>A0A2G1QRL6</accession>
<dbReference type="Proteomes" id="UP000221168">
    <property type="component" value="Unassembled WGS sequence"/>
</dbReference>
<dbReference type="Pfam" id="PF00583">
    <property type="entry name" value="Acetyltransf_1"/>
    <property type="match status" value="1"/>
</dbReference>
<comment type="caution">
    <text evidence="2">The sequence shown here is derived from an EMBL/GenBank/DDBJ whole genome shotgun (WGS) entry which is preliminary data.</text>
</comment>
<reference evidence="2 3" key="1">
    <citation type="submission" date="2017-10" db="EMBL/GenBank/DDBJ databases">
        <title>Sedimentibacterium mangrovi gen. nov., sp. nov., a novel member of family Phyllobacteriacea isolated from mangrove sediment.</title>
        <authorList>
            <person name="Liao H."/>
            <person name="Tian Y."/>
        </authorList>
    </citation>
    <scope>NUCLEOTIDE SEQUENCE [LARGE SCALE GENOMIC DNA]</scope>
    <source>
        <strain evidence="2 3">X9-2-2</strain>
    </source>
</reference>
<dbReference type="OrthoDB" id="8894819at2"/>
<name>A0A2G1QRL6_9HYPH</name>
<dbReference type="InterPro" id="IPR000182">
    <property type="entry name" value="GNAT_dom"/>
</dbReference>
<dbReference type="InterPro" id="IPR016181">
    <property type="entry name" value="Acyl_CoA_acyltransferase"/>
</dbReference>
<gene>
    <name evidence="2" type="ORF">CSC94_05580</name>
</gene>
<keyword evidence="2" id="KW-0808">Transferase</keyword>